<dbReference type="Pfam" id="PF00962">
    <property type="entry name" value="A_deaminase"/>
    <property type="match status" value="1"/>
</dbReference>
<keyword evidence="5" id="KW-0378">Hydrolase</keyword>
<keyword evidence="7" id="KW-0732">Signal</keyword>
<dbReference type="RefSeq" id="WP_170205238.1">
    <property type="nucleotide sequence ID" value="NZ_CP051685.1"/>
</dbReference>
<dbReference type="GO" id="GO:0046103">
    <property type="term" value="P:inosine biosynthetic process"/>
    <property type="evidence" value="ECO:0007669"/>
    <property type="project" value="TreeGrafter"/>
</dbReference>
<reference evidence="9 10" key="1">
    <citation type="submission" date="2020-04" db="EMBL/GenBank/DDBJ databases">
        <title>Genome sequencing of novel species.</title>
        <authorList>
            <person name="Heo J."/>
            <person name="Kim S.-J."/>
            <person name="Kim J.-S."/>
            <person name="Hong S.-B."/>
            <person name="Kwon S.-W."/>
        </authorList>
    </citation>
    <scope>NUCLEOTIDE SEQUENCE [LARGE SCALE GENOMIC DNA]</scope>
    <source>
        <strain evidence="9 10">GN2-R2</strain>
    </source>
</reference>
<dbReference type="Proteomes" id="UP000502415">
    <property type="component" value="Chromosome"/>
</dbReference>
<dbReference type="AlphaFoldDB" id="A0A7Z2W1F6"/>
<dbReference type="PANTHER" id="PTHR11409">
    <property type="entry name" value="ADENOSINE DEAMINASE"/>
    <property type="match status" value="1"/>
</dbReference>
<evidence type="ECO:0000313" key="9">
    <source>
        <dbReference type="EMBL" id="QJE03156.1"/>
    </source>
</evidence>
<feature type="signal peptide" evidence="7">
    <location>
        <begin position="1"/>
        <end position="24"/>
    </location>
</feature>
<evidence type="ECO:0000256" key="6">
    <source>
        <dbReference type="ARBA" id="ARBA00022833"/>
    </source>
</evidence>
<keyword evidence="4" id="KW-0479">Metal-binding</keyword>
<evidence type="ECO:0000256" key="5">
    <source>
        <dbReference type="ARBA" id="ARBA00022801"/>
    </source>
</evidence>
<evidence type="ECO:0000256" key="4">
    <source>
        <dbReference type="ARBA" id="ARBA00022723"/>
    </source>
</evidence>
<dbReference type="InterPro" id="IPR001365">
    <property type="entry name" value="A_deaminase_dom"/>
</dbReference>
<feature type="domain" description="Adenosine deaminase" evidence="8">
    <location>
        <begin position="252"/>
        <end position="492"/>
    </location>
</feature>
<feature type="chain" id="PRO_5031420969" description="adenosine deaminase" evidence="7">
    <location>
        <begin position="25"/>
        <end position="511"/>
    </location>
</feature>
<proteinExistence type="inferred from homology"/>
<comment type="similarity">
    <text evidence="2">Belongs to the metallo-dependent hydrolases superfamily. Adenosine and AMP deaminases family.</text>
</comment>
<keyword evidence="10" id="KW-1185">Reference proteome</keyword>
<evidence type="ECO:0000256" key="1">
    <source>
        <dbReference type="ARBA" id="ARBA00001947"/>
    </source>
</evidence>
<name>A0A7Z2W1F6_9BURK</name>
<protein>
    <recommendedName>
        <fullName evidence="3">adenosine deaminase</fullName>
        <ecNumber evidence="3">3.5.4.4</ecNumber>
    </recommendedName>
</protein>
<dbReference type="InterPro" id="IPR032466">
    <property type="entry name" value="Metal_Hydrolase"/>
</dbReference>
<dbReference type="SUPFAM" id="SSF51556">
    <property type="entry name" value="Metallo-dependent hydrolases"/>
    <property type="match status" value="1"/>
</dbReference>
<dbReference type="InterPro" id="IPR006330">
    <property type="entry name" value="Ado/ade_deaminase"/>
</dbReference>
<dbReference type="EC" id="3.5.4.4" evidence="3"/>
<dbReference type="GO" id="GO:0005829">
    <property type="term" value="C:cytosol"/>
    <property type="evidence" value="ECO:0007669"/>
    <property type="project" value="TreeGrafter"/>
</dbReference>
<dbReference type="PANTHER" id="PTHR11409:SF43">
    <property type="entry name" value="ADENOSINE DEAMINASE"/>
    <property type="match status" value="1"/>
</dbReference>
<evidence type="ECO:0000256" key="2">
    <source>
        <dbReference type="ARBA" id="ARBA00006676"/>
    </source>
</evidence>
<sequence length="511" mass="56420">MQKNLSRPLLTALAAAAIAVPALDAGARPAVRSSAASVRANEAATARHYAALIAGAQPQTAELTLFFSQMPKGGDLHHHYSGALYAESYVDFLDKQGLCVNKHTYRIETDKALIEAERAKPPAARNCLGTAEVYADDQTWRELLQRWSSKDFANHGALQAPPDRQFFQTFGYFGPVSNANFHDGLVEIKNRAIQENVGYIETMFKLAPFVADKEFDAQAWNNARDDAAFDAQMRAWMTTLDRDARFNGQVADFVAKVEDAAAGIDDERFTMRYQTYVLRLLAPSQVFSSMLAGFKAAHDGGKSGGKIVGVNIVGQESQMVSMRDYTLHMKMFRFLKSVYPDVNLALHAGELALGDVPPEQLQYHIDQALNLAGARRIGHGIDLAHESNAPAIMKAMREKDVPVEINLTSNAFINGVQGADHPITLYRRYGVPYLISTDDAGVTRHNLSGEYVLFASRYKPGYAEVKKASYNSIRYSFLAAADKARLTRQLDERFAKFEAAIAALERTSAKH</sequence>
<dbReference type="GO" id="GO:0004000">
    <property type="term" value="F:adenosine deaminase activity"/>
    <property type="evidence" value="ECO:0007669"/>
    <property type="project" value="UniProtKB-ARBA"/>
</dbReference>
<organism evidence="9 10">
    <name type="scientific">Massilia forsythiae</name>
    <dbReference type="NCBI Taxonomy" id="2728020"/>
    <lineage>
        <taxon>Bacteria</taxon>
        <taxon>Pseudomonadati</taxon>
        <taxon>Pseudomonadota</taxon>
        <taxon>Betaproteobacteria</taxon>
        <taxon>Burkholderiales</taxon>
        <taxon>Oxalobacteraceae</taxon>
        <taxon>Telluria group</taxon>
        <taxon>Massilia</taxon>
    </lineage>
</organism>
<evidence type="ECO:0000256" key="7">
    <source>
        <dbReference type="SAM" id="SignalP"/>
    </source>
</evidence>
<dbReference type="GO" id="GO:0006154">
    <property type="term" value="P:adenosine catabolic process"/>
    <property type="evidence" value="ECO:0007669"/>
    <property type="project" value="TreeGrafter"/>
</dbReference>
<accession>A0A7Z2W1F6</accession>
<dbReference type="GO" id="GO:0043103">
    <property type="term" value="P:hypoxanthine salvage"/>
    <property type="evidence" value="ECO:0007669"/>
    <property type="project" value="TreeGrafter"/>
</dbReference>
<dbReference type="KEGG" id="mfy:HH212_03300"/>
<keyword evidence="6" id="KW-0862">Zinc</keyword>
<evidence type="ECO:0000313" key="10">
    <source>
        <dbReference type="Proteomes" id="UP000502415"/>
    </source>
</evidence>
<dbReference type="Gene3D" id="3.20.20.140">
    <property type="entry name" value="Metal-dependent hydrolases"/>
    <property type="match status" value="1"/>
</dbReference>
<dbReference type="GO" id="GO:0046872">
    <property type="term" value="F:metal ion binding"/>
    <property type="evidence" value="ECO:0007669"/>
    <property type="project" value="UniProtKB-KW"/>
</dbReference>
<gene>
    <name evidence="9" type="ORF">HH212_03300</name>
</gene>
<evidence type="ECO:0000259" key="8">
    <source>
        <dbReference type="Pfam" id="PF00962"/>
    </source>
</evidence>
<dbReference type="EMBL" id="CP051685">
    <property type="protein sequence ID" value="QJE03156.1"/>
    <property type="molecule type" value="Genomic_DNA"/>
</dbReference>
<comment type="cofactor">
    <cofactor evidence="1">
        <name>Zn(2+)</name>
        <dbReference type="ChEBI" id="CHEBI:29105"/>
    </cofactor>
</comment>
<evidence type="ECO:0000256" key="3">
    <source>
        <dbReference type="ARBA" id="ARBA00012784"/>
    </source>
</evidence>